<evidence type="ECO:0000256" key="5">
    <source>
        <dbReference type="ARBA" id="ARBA00023077"/>
    </source>
</evidence>
<dbReference type="KEGG" id="bvv:BHK69_03620"/>
<dbReference type="InterPro" id="IPR000531">
    <property type="entry name" value="Beta-barrel_TonB"/>
</dbReference>
<dbReference type="STRING" id="1526658.BHK69_03620"/>
<dbReference type="InterPro" id="IPR012910">
    <property type="entry name" value="Plug_dom"/>
</dbReference>
<feature type="domain" description="TonB-dependent receptor-like beta-barrel" evidence="10">
    <location>
        <begin position="247"/>
        <end position="699"/>
    </location>
</feature>
<dbReference type="GO" id="GO:0009279">
    <property type="term" value="C:cell outer membrane"/>
    <property type="evidence" value="ECO:0007669"/>
    <property type="project" value="UniProtKB-SubCell"/>
</dbReference>
<name>A0A1D7TX60_9HYPH</name>
<sequence length="734" mass="78122">MTIDLAVARRAGILSAGVALGAIIAAGALAQTAIELPEITVTAPSPIQSRSLPDAAAAPSGDAVAVNRSFSSVTFLTAGELLRNGGSTLGDQLANQPGITNSGFAPGAADRPIIRGLDNFRVRIQENGIGSQDVSDLGEDHGVPIDPLAAQRVEVIRGPGTLRYGSQAIGGVVSVDNNRIPSFLIAPGFHAETRSSVSSVDRGIENSALIDARSGQFVVHGDIYHRNAEDYHIPGGTQFNSYVRSDGQAIGGSYFLPDNRGFIGVSLSHFTSLYGIPGADARATRTRIDLEQTKLASKGEFQIDGGFIDTLRFWVGGSVYRHQEQGLNDGGGFETAAVFKNREIEGRVEAQLKPLETGIGGLTSAFGLQLGRQEIGTSGEAGELLPPADTNSAGFYNFNELQLRPGTKLQAAGRIDYVDVKGTATNFPAGYLPGFTSAGGVDPETGAATQIATPDELSSAAKRRRFMPMSASLGLLQDLPFGITSSLTGSYTERAPKASELFSRGAHDAPGTFEIGDPNLKKETAKTVELGLRRTAGPWRFDASLYATRYEGFIYRRVTGVRCDDDFASCGTGNELTQVVYTQRNATFLGGEFKTQYDLFEIGPNVFGVEGQYDIVRAKFSGDENVPRIPPQRLGGGLFWRGGDAWFAKVNLIHAFSQKRIAPEETPTSGYNLLNAELSYKVKLKDGPLGPIELTAGVNGTNLLNETIRNAVSFRKDDVVAPGRGVRAFLSAKF</sequence>
<evidence type="ECO:0000256" key="8">
    <source>
        <dbReference type="PROSITE-ProRule" id="PRU01360"/>
    </source>
</evidence>
<dbReference type="Gene3D" id="2.170.130.10">
    <property type="entry name" value="TonB-dependent receptor, plug domain"/>
    <property type="match status" value="1"/>
</dbReference>
<evidence type="ECO:0000256" key="2">
    <source>
        <dbReference type="ARBA" id="ARBA00022448"/>
    </source>
</evidence>
<keyword evidence="7 8" id="KW-0998">Cell outer membrane</keyword>
<keyword evidence="13" id="KW-1185">Reference proteome</keyword>
<keyword evidence="2 8" id="KW-0813">Transport</keyword>
<proteinExistence type="inferred from homology"/>
<dbReference type="InterPro" id="IPR039426">
    <property type="entry name" value="TonB-dep_rcpt-like"/>
</dbReference>
<evidence type="ECO:0000313" key="12">
    <source>
        <dbReference type="EMBL" id="AOO79692.1"/>
    </source>
</evidence>
<keyword evidence="6 8" id="KW-0472">Membrane</keyword>
<dbReference type="Pfam" id="PF00593">
    <property type="entry name" value="TonB_dep_Rec_b-barrel"/>
    <property type="match status" value="1"/>
</dbReference>
<feature type="domain" description="TonB-dependent receptor plug" evidence="11">
    <location>
        <begin position="70"/>
        <end position="172"/>
    </location>
</feature>
<dbReference type="AlphaFoldDB" id="A0A1D7TX60"/>
<evidence type="ECO:0000259" key="10">
    <source>
        <dbReference type="Pfam" id="PF00593"/>
    </source>
</evidence>
<keyword evidence="5 9" id="KW-0798">TonB box</keyword>
<reference evidence="12 13" key="1">
    <citation type="journal article" date="2015" name="Antonie Van Leeuwenhoek">
        <title>Bosea vaviloviae sp. nov., a new species of slow-growing rhizobia isolated from nodules of the relict species Vavilovia formosa (Stev.) Fed.</title>
        <authorList>
            <person name="Safronova V.I."/>
            <person name="Kuznetsova I.G."/>
            <person name="Sazanova A.L."/>
            <person name="Kimeklis A.K."/>
            <person name="Belimov A.A."/>
            <person name="Andronov E.E."/>
            <person name="Pinaev A.G."/>
            <person name="Chizhevskaya E.P."/>
            <person name="Pukhaev A.R."/>
            <person name="Popov K.P."/>
            <person name="Willems A."/>
            <person name="Tikhonovich I.A."/>
        </authorList>
    </citation>
    <scope>NUCLEOTIDE SEQUENCE [LARGE SCALE GENOMIC DNA]</scope>
    <source>
        <strain evidence="12 13">Vaf18</strain>
    </source>
</reference>
<dbReference type="PROSITE" id="PS52016">
    <property type="entry name" value="TONB_DEPENDENT_REC_3"/>
    <property type="match status" value="1"/>
</dbReference>
<comment type="similarity">
    <text evidence="8 9">Belongs to the TonB-dependent receptor family.</text>
</comment>
<dbReference type="SUPFAM" id="SSF56935">
    <property type="entry name" value="Porins"/>
    <property type="match status" value="1"/>
</dbReference>
<evidence type="ECO:0000256" key="6">
    <source>
        <dbReference type="ARBA" id="ARBA00023136"/>
    </source>
</evidence>
<dbReference type="GO" id="GO:0015344">
    <property type="term" value="F:siderophore uptake transmembrane transporter activity"/>
    <property type="evidence" value="ECO:0007669"/>
    <property type="project" value="TreeGrafter"/>
</dbReference>
<evidence type="ECO:0000256" key="9">
    <source>
        <dbReference type="RuleBase" id="RU003357"/>
    </source>
</evidence>
<dbReference type="PANTHER" id="PTHR30069:SF40">
    <property type="entry name" value="TONB-DEPENDENT RECEPTOR NMB0964-RELATED"/>
    <property type="match status" value="1"/>
</dbReference>
<evidence type="ECO:0008006" key="14">
    <source>
        <dbReference type="Google" id="ProtNLM"/>
    </source>
</evidence>
<keyword evidence="4 8" id="KW-0812">Transmembrane</keyword>
<dbReference type="GO" id="GO:0044718">
    <property type="term" value="P:siderophore transmembrane transport"/>
    <property type="evidence" value="ECO:0007669"/>
    <property type="project" value="TreeGrafter"/>
</dbReference>
<gene>
    <name evidence="12" type="ORF">BHK69_03620</name>
</gene>
<evidence type="ECO:0000313" key="13">
    <source>
        <dbReference type="Proteomes" id="UP000094969"/>
    </source>
</evidence>
<dbReference type="Gene3D" id="2.40.170.20">
    <property type="entry name" value="TonB-dependent receptor, beta-barrel domain"/>
    <property type="match status" value="1"/>
</dbReference>
<comment type="subcellular location">
    <subcellularLocation>
        <location evidence="1 8">Cell outer membrane</location>
        <topology evidence="1 8">Multi-pass membrane protein</topology>
    </subcellularLocation>
</comment>
<evidence type="ECO:0000256" key="3">
    <source>
        <dbReference type="ARBA" id="ARBA00022452"/>
    </source>
</evidence>
<evidence type="ECO:0000259" key="11">
    <source>
        <dbReference type="Pfam" id="PF07715"/>
    </source>
</evidence>
<dbReference type="Proteomes" id="UP000094969">
    <property type="component" value="Chromosome"/>
</dbReference>
<dbReference type="InterPro" id="IPR037066">
    <property type="entry name" value="Plug_dom_sf"/>
</dbReference>
<dbReference type="OrthoDB" id="9760333at2"/>
<accession>A0A1D7TX60</accession>
<evidence type="ECO:0000256" key="4">
    <source>
        <dbReference type="ARBA" id="ARBA00022692"/>
    </source>
</evidence>
<protein>
    <recommendedName>
        <fullName evidence="14">TonB-dependent receptor</fullName>
    </recommendedName>
</protein>
<dbReference type="PANTHER" id="PTHR30069">
    <property type="entry name" value="TONB-DEPENDENT OUTER MEMBRANE RECEPTOR"/>
    <property type="match status" value="1"/>
</dbReference>
<dbReference type="Pfam" id="PF07715">
    <property type="entry name" value="Plug"/>
    <property type="match status" value="1"/>
</dbReference>
<organism evidence="12 13">
    <name type="scientific">Bosea vaviloviae</name>
    <dbReference type="NCBI Taxonomy" id="1526658"/>
    <lineage>
        <taxon>Bacteria</taxon>
        <taxon>Pseudomonadati</taxon>
        <taxon>Pseudomonadota</taxon>
        <taxon>Alphaproteobacteria</taxon>
        <taxon>Hyphomicrobiales</taxon>
        <taxon>Boseaceae</taxon>
        <taxon>Bosea</taxon>
    </lineage>
</organism>
<evidence type="ECO:0000256" key="1">
    <source>
        <dbReference type="ARBA" id="ARBA00004571"/>
    </source>
</evidence>
<dbReference type="RefSeq" id="WP_069688914.1">
    <property type="nucleotide sequence ID" value="NZ_CP017147.1"/>
</dbReference>
<dbReference type="InterPro" id="IPR036942">
    <property type="entry name" value="Beta-barrel_TonB_sf"/>
</dbReference>
<evidence type="ECO:0000256" key="7">
    <source>
        <dbReference type="ARBA" id="ARBA00023237"/>
    </source>
</evidence>
<dbReference type="EMBL" id="CP017147">
    <property type="protein sequence ID" value="AOO79692.1"/>
    <property type="molecule type" value="Genomic_DNA"/>
</dbReference>
<keyword evidence="3 8" id="KW-1134">Transmembrane beta strand</keyword>